<dbReference type="GO" id="GO:0000149">
    <property type="term" value="F:SNARE binding"/>
    <property type="evidence" value="ECO:0007669"/>
    <property type="project" value="TreeGrafter"/>
</dbReference>
<gene>
    <name evidence="3" type="ORF">D5F01_LYC12057</name>
</gene>
<dbReference type="GO" id="GO:0000145">
    <property type="term" value="C:exocyst"/>
    <property type="evidence" value="ECO:0007669"/>
    <property type="project" value="InterPro"/>
</dbReference>
<dbReference type="PANTHER" id="PTHR21292">
    <property type="entry name" value="EXOCYST COMPLEX COMPONENT SEC6-RELATED"/>
    <property type="match status" value="1"/>
</dbReference>
<evidence type="ECO:0000256" key="1">
    <source>
        <dbReference type="ARBA" id="ARBA00009447"/>
    </source>
</evidence>
<dbReference type="AlphaFoldDB" id="A0A6G0IG27"/>
<dbReference type="GO" id="GO:0051601">
    <property type="term" value="P:exocyst localization"/>
    <property type="evidence" value="ECO:0007669"/>
    <property type="project" value="TreeGrafter"/>
</dbReference>
<evidence type="ECO:0000313" key="4">
    <source>
        <dbReference type="Proteomes" id="UP000424527"/>
    </source>
</evidence>
<dbReference type="EMBL" id="REGW02000011">
    <property type="protein sequence ID" value="KAE8290334.1"/>
    <property type="molecule type" value="Genomic_DNA"/>
</dbReference>
<evidence type="ECO:0000313" key="3">
    <source>
        <dbReference type="EMBL" id="KAE8290334.1"/>
    </source>
</evidence>
<dbReference type="PANTHER" id="PTHR21292:SF7">
    <property type="entry name" value="EXOCYST COMPLEX COMPONENT 3-LIKE 2"/>
    <property type="match status" value="1"/>
</dbReference>
<evidence type="ECO:0008006" key="5">
    <source>
        <dbReference type="Google" id="ProtNLM"/>
    </source>
</evidence>
<dbReference type="GO" id="GO:0006887">
    <property type="term" value="P:exocytosis"/>
    <property type="evidence" value="ECO:0007669"/>
    <property type="project" value="InterPro"/>
</dbReference>
<dbReference type="Gene3D" id="1.10.357.70">
    <property type="entry name" value="Exocyst complex component Sec6, C-terminal domain"/>
    <property type="match status" value="1"/>
</dbReference>
<protein>
    <recommendedName>
        <fullName evidence="5">Exocyst complex component 3-like protein 4</fullName>
    </recommendedName>
</protein>
<feature type="compositionally biased region" description="Low complexity" evidence="2">
    <location>
        <begin position="80"/>
        <end position="91"/>
    </location>
</feature>
<dbReference type="Pfam" id="PF06046">
    <property type="entry name" value="Sec6"/>
    <property type="match status" value="1"/>
</dbReference>
<name>A0A6G0IG27_LARCR</name>
<comment type="caution">
    <text evidence="3">The sequence shown here is derived from an EMBL/GenBank/DDBJ whole genome shotgun (WGS) entry which is preliminary data.</text>
</comment>
<feature type="compositionally biased region" description="Polar residues" evidence="2">
    <location>
        <begin position="15"/>
        <end position="34"/>
    </location>
</feature>
<dbReference type="Proteomes" id="UP000424527">
    <property type="component" value="Unassembled WGS sequence"/>
</dbReference>
<proteinExistence type="inferred from homology"/>
<sequence length="812" mass="93497">MTDKPTEHSDEDSVSLKSNGRTPTNGATKQTLGMIQTLRKSIRRAAEKSPLSPGGKGSKVTPKTKTPGDDSSSQPPPSPSLSSGSPSTSPLKNIRGFFQKKEEDDADVPSQKSEGLKRSKTDPNIGATLLQRGADIRRSLRFGTKKDKDKNGKQESLIPVAEHVLEEKEEEKEEEEVVWEEVEEAYTLPEMPHTPLSVMQINNLIQMEVLEEAHLNLLALRLEFNQEREKCEEDSPMELAKKEKDLNILYGNLREKIHTIVRDSNSLPSRNKALLVHVARIIQEEERRAEEPGGLQSSWREVWREAVAEGVQVKVEKVHLEPREQNASWLAVHLGLLGKTIVEDLENVKKALRSSYPPSFKVFSTYVKSYHTVVGQHLKKLERQVTELKDLYTLLNWIINTYKSEKIMGSQSLRPEMKDESVDLQLEDDFLKQLKDKYCCRVKVDMRSSLDKLIELEDEEIWKDSKTPEKEEDLLISQIHMDIWTQVKGNTSISGRIDAQLEQKVISCCLEELKQFPKRFEAEFKRHCGAHSLRTEYQITYINSFNALQEHMEGYQDSCPNEVEGFRKEVKWLIVRLLQDLEDQFKEDVKVQQRWMKGVYSVSPEDDDEEVAHQRRDFQMLHSRTKLLSLHCSQMRPPHVQELASRLHYHVVREYVGQLMKNNYSCKNRKHEMAAAKIRKQWNQLRDLFEDMSTHEWLHPVGDDLSDIITQKNKADIKNHLQPIVEHYPDFSKKHLVAVLNFRGLLRGREHQLILQKLTQLKKELGSAAGNKSQVLFGDMQVTVNTDCLSSLPFSCLNFCSPITSATRWTSR</sequence>
<organism evidence="3 4">
    <name type="scientific">Larimichthys crocea</name>
    <name type="common">Large yellow croaker</name>
    <name type="synonym">Pseudosciaena crocea</name>
    <dbReference type="NCBI Taxonomy" id="215358"/>
    <lineage>
        <taxon>Eukaryota</taxon>
        <taxon>Metazoa</taxon>
        <taxon>Chordata</taxon>
        <taxon>Craniata</taxon>
        <taxon>Vertebrata</taxon>
        <taxon>Euteleostomi</taxon>
        <taxon>Actinopterygii</taxon>
        <taxon>Neopterygii</taxon>
        <taxon>Teleostei</taxon>
        <taxon>Neoteleostei</taxon>
        <taxon>Acanthomorphata</taxon>
        <taxon>Eupercaria</taxon>
        <taxon>Sciaenidae</taxon>
        <taxon>Larimichthys</taxon>
    </lineage>
</organism>
<comment type="similarity">
    <text evidence="1">Belongs to the SEC6 family.</text>
</comment>
<keyword evidence="4" id="KW-1185">Reference proteome</keyword>
<dbReference type="InterPro" id="IPR042532">
    <property type="entry name" value="EXOC3/Sec6_C"/>
</dbReference>
<reference evidence="3 4" key="1">
    <citation type="submission" date="2019-07" db="EMBL/GenBank/DDBJ databases">
        <title>Chromosome genome assembly for large yellow croaker.</title>
        <authorList>
            <person name="Xiao S."/>
        </authorList>
    </citation>
    <scope>NUCLEOTIDE SEQUENCE [LARGE SCALE GENOMIC DNA]</scope>
    <source>
        <strain evidence="3">JMULYC20181020</strain>
        <tissue evidence="3">Muscle</tissue>
    </source>
</reference>
<evidence type="ECO:0000256" key="2">
    <source>
        <dbReference type="SAM" id="MobiDB-lite"/>
    </source>
</evidence>
<feature type="region of interest" description="Disordered" evidence="2">
    <location>
        <begin position="1"/>
        <end position="123"/>
    </location>
</feature>
<accession>A0A6G0IG27</accession>
<dbReference type="InterPro" id="IPR010326">
    <property type="entry name" value="EXOC3/Sec6"/>
</dbReference>